<dbReference type="InterPro" id="IPR038726">
    <property type="entry name" value="PDDEXK_AddAB-type"/>
</dbReference>
<evidence type="ECO:0000313" key="6">
    <source>
        <dbReference type="Proteomes" id="UP000242444"/>
    </source>
</evidence>
<dbReference type="AlphaFoldDB" id="A0A263D9M1"/>
<dbReference type="GO" id="GO:0004386">
    <property type="term" value="F:helicase activity"/>
    <property type="evidence" value="ECO:0007669"/>
    <property type="project" value="UniProtKB-KW"/>
</dbReference>
<gene>
    <name evidence="5" type="ORF">CFN78_03095</name>
</gene>
<dbReference type="EMBL" id="NKYE01000001">
    <property type="protein sequence ID" value="OZM75163.1"/>
    <property type="molecule type" value="Genomic_DNA"/>
</dbReference>
<keyword evidence="6" id="KW-1185">Reference proteome</keyword>
<dbReference type="SUPFAM" id="SSF52980">
    <property type="entry name" value="Restriction endonuclease-like"/>
    <property type="match status" value="1"/>
</dbReference>
<dbReference type="GO" id="GO:0006281">
    <property type="term" value="P:DNA repair"/>
    <property type="evidence" value="ECO:0007669"/>
    <property type="project" value="UniProtKB-KW"/>
</dbReference>
<protein>
    <submittedName>
        <fullName evidence="5">Recombinase RecB</fullName>
    </submittedName>
</protein>
<keyword evidence="2" id="KW-0067">ATP-binding</keyword>
<comment type="caution">
    <text evidence="5">The sequence shown here is derived from an EMBL/GenBank/DDBJ whole genome shotgun (WGS) entry which is preliminary data.</text>
</comment>
<feature type="domain" description="PD-(D/E)XK endonuclease-like" evidence="4">
    <location>
        <begin position="18"/>
        <end position="269"/>
    </location>
</feature>
<dbReference type="InterPro" id="IPR011335">
    <property type="entry name" value="Restrct_endonuc-II-like"/>
</dbReference>
<keyword evidence="3" id="KW-0234">DNA repair</keyword>
<evidence type="ECO:0000256" key="3">
    <source>
        <dbReference type="ARBA" id="ARBA00023204"/>
    </source>
</evidence>
<dbReference type="InterPro" id="IPR011604">
    <property type="entry name" value="PDDEXK-like_dom_sf"/>
</dbReference>
<dbReference type="Proteomes" id="UP000242444">
    <property type="component" value="Unassembled WGS sequence"/>
</dbReference>
<keyword evidence="2" id="KW-0347">Helicase</keyword>
<reference evidence="5 6" key="1">
    <citation type="submission" date="2017-07" db="EMBL/GenBank/DDBJ databases">
        <title>Amycolatopsis antarcticus sp. nov., isolated from the surface of an Antarcticus brown macroalga.</title>
        <authorList>
            <person name="Wang J."/>
            <person name="Leiva S."/>
            <person name="Huang J."/>
            <person name="Huang Y."/>
        </authorList>
    </citation>
    <scope>NUCLEOTIDE SEQUENCE [LARGE SCALE GENOMIC DNA]</scope>
    <source>
        <strain evidence="5 6">AU-G6</strain>
    </source>
</reference>
<evidence type="ECO:0000259" key="4">
    <source>
        <dbReference type="Pfam" id="PF12705"/>
    </source>
</evidence>
<dbReference type="Pfam" id="PF12705">
    <property type="entry name" value="PDDEXK_1"/>
    <property type="match status" value="1"/>
</dbReference>
<sequence>MSQLGFDFGVEPRRLTKVTPARLATFADCPRRYRMAYVDRPTPQRTGAWAHSTLGAVVHNALRALFELPAERRTSERGAALVTEQWNDAGFLDGLQAIRYRALAREWVANYVDRADVSARAVGLERWVSASVSGSTGGRENPTMIVEGRADRIDERDGELVIVDYKTGRRTPDADEARDARALAMYAVAAERTLRAPCRRVELHHVPSGTVAVAEHTTESLRDHLSRAETIAECAREATETVESGGDADEAFPARPAARCASCDFRPSCVDGQAASASLRSWDLLTPLGEDGAG</sequence>
<evidence type="ECO:0000256" key="2">
    <source>
        <dbReference type="ARBA" id="ARBA00022806"/>
    </source>
</evidence>
<name>A0A263D9M1_9PSEU</name>
<dbReference type="Gene3D" id="3.90.320.10">
    <property type="match status" value="1"/>
</dbReference>
<dbReference type="RefSeq" id="WP_094860940.1">
    <property type="nucleotide sequence ID" value="NZ_NKYE01000001.1"/>
</dbReference>
<dbReference type="InParanoid" id="A0A263D9M1"/>
<dbReference type="OrthoDB" id="9791397at2"/>
<proteinExistence type="predicted"/>
<keyword evidence="1" id="KW-0227">DNA damage</keyword>
<organism evidence="5 6">
    <name type="scientific">Amycolatopsis antarctica</name>
    <dbReference type="NCBI Taxonomy" id="1854586"/>
    <lineage>
        <taxon>Bacteria</taxon>
        <taxon>Bacillati</taxon>
        <taxon>Actinomycetota</taxon>
        <taxon>Actinomycetes</taxon>
        <taxon>Pseudonocardiales</taxon>
        <taxon>Pseudonocardiaceae</taxon>
        <taxon>Amycolatopsis</taxon>
    </lineage>
</organism>
<evidence type="ECO:0000313" key="5">
    <source>
        <dbReference type="EMBL" id="OZM75163.1"/>
    </source>
</evidence>
<keyword evidence="2" id="KW-0378">Hydrolase</keyword>
<evidence type="ECO:0000256" key="1">
    <source>
        <dbReference type="ARBA" id="ARBA00022763"/>
    </source>
</evidence>
<accession>A0A263D9M1</accession>
<keyword evidence="2" id="KW-0547">Nucleotide-binding</keyword>